<feature type="compositionally biased region" description="Basic residues" evidence="1">
    <location>
        <begin position="119"/>
        <end position="128"/>
    </location>
</feature>
<accession>A0AAE0I860</accession>
<reference evidence="3" key="1">
    <citation type="journal article" date="2023" name="Mol. Phylogenet. Evol.">
        <title>Genome-scale phylogeny and comparative genomics of the fungal order Sordariales.</title>
        <authorList>
            <person name="Hensen N."/>
            <person name="Bonometti L."/>
            <person name="Westerberg I."/>
            <person name="Brannstrom I.O."/>
            <person name="Guillou S."/>
            <person name="Cros-Aarteil S."/>
            <person name="Calhoun S."/>
            <person name="Haridas S."/>
            <person name="Kuo A."/>
            <person name="Mondo S."/>
            <person name="Pangilinan J."/>
            <person name="Riley R."/>
            <person name="LaButti K."/>
            <person name="Andreopoulos B."/>
            <person name="Lipzen A."/>
            <person name="Chen C."/>
            <person name="Yan M."/>
            <person name="Daum C."/>
            <person name="Ng V."/>
            <person name="Clum A."/>
            <person name="Steindorff A."/>
            <person name="Ohm R.A."/>
            <person name="Martin F."/>
            <person name="Silar P."/>
            <person name="Natvig D.O."/>
            <person name="Lalanne C."/>
            <person name="Gautier V."/>
            <person name="Ament-Velasquez S.L."/>
            <person name="Kruys A."/>
            <person name="Hutchinson M.I."/>
            <person name="Powell A.J."/>
            <person name="Barry K."/>
            <person name="Miller A.N."/>
            <person name="Grigoriev I.V."/>
            <person name="Debuchy R."/>
            <person name="Gladieux P."/>
            <person name="Hiltunen Thoren M."/>
            <person name="Johannesson H."/>
        </authorList>
    </citation>
    <scope>NUCLEOTIDE SEQUENCE</scope>
    <source>
        <strain evidence="3">SMH4131-1</strain>
    </source>
</reference>
<gene>
    <name evidence="3" type="ORF">B0T19DRAFT_285224</name>
</gene>
<protein>
    <recommendedName>
        <fullName evidence="2">C2H2-type domain-containing protein</fullName>
    </recommendedName>
</protein>
<dbReference type="EMBL" id="JAUEPO010000006">
    <property type="protein sequence ID" value="KAK3320288.1"/>
    <property type="molecule type" value="Genomic_DNA"/>
</dbReference>
<feature type="domain" description="C2H2-type" evidence="2">
    <location>
        <begin position="101"/>
        <end position="127"/>
    </location>
</feature>
<evidence type="ECO:0000256" key="1">
    <source>
        <dbReference type="SAM" id="MobiDB-lite"/>
    </source>
</evidence>
<organism evidence="3 4">
    <name type="scientific">Cercophora scortea</name>
    <dbReference type="NCBI Taxonomy" id="314031"/>
    <lineage>
        <taxon>Eukaryota</taxon>
        <taxon>Fungi</taxon>
        <taxon>Dikarya</taxon>
        <taxon>Ascomycota</taxon>
        <taxon>Pezizomycotina</taxon>
        <taxon>Sordariomycetes</taxon>
        <taxon>Sordariomycetidae</taxon>
        <taxon>Sordariales</taxon>
        <taxon>Lasiosphaeriaceae</taxon>
        <taxon>Cercophora</taxon>
    </lineage>
</organism>
<dbReference type="Gene3D" id="3.30.160.60">
    <property type="entry name" value="Classic Zinc Finger"/>
    <property type="match status" value="1"/>
</dbReference>
<evidence type="ECO:0000313" key="3">
    <source>
        <dbReference type="EMBL" id="KAK3320288.1"/>
    </source>
</evidence>
<sequence>MEPFGSVTHDSPDLTQPAPSPPRTPASSFTTVTDYSPLNTFQQGSAAKPYQNLRQFDLNEHVATHGGDSLPSSQSSGSGTVATGNDKRNTKRPIQTPIGAFRCQHEGCAYSASSNKDLKRHLQSRKHRNATDNATDESATTETYRCLAPGCKFAEEGCYRLDNLMRHIKTVHYRRGSPPVEDPEGKSVVVTYS</sequence>
<dbReference type="InterPro" id="IPR013087">
    <property type="entry name" value="Znf_C2H2_type"/>
</dbReference>
<evidence type="ECO:0000313" key="4">
    <source>
        <dbReference type="Proteomes" id="UP001286456"/>
    </source>
</evidence>
<feature type="compositionally biased region" description="Low complexity" evidence="1">
    <location>
        <begin position="66"/>
        <end position="79"/>
    </location>
</feature>
<feature type="region of interest" description="Disordered" evidence="1">
    <location>
        <begin position="174"/>
        <end position="193"/>
    </location>
</feature>
<reference evidence="3" key="2">
    <citation type="submission" date="2023-06" db="EMBL/GenBank/DDBJ databases">
        <authorList>
            <consortium name="Lawrence Berkeley National Laboratory"/>
            <person name="Haridas S."/>
            <person name="Hensen N."/>
            <person name="Bonometti L."/>
            <person name="Westerberg I."/>
            <person name="Brannstrom I.O."/>
            <person name="Guillou S."/>
            <person name="Cros-Aarteil S."/>
            <person name="Calhoun S."/>
            <person name="Kuo A."/>
            <person name="Mondo S."/>
            <person name="Pangilinan J."/>
            <person name="Riley R."/>
            <person name="Labutti K."/>
            <person name="Andreopoulos B."/>
            <person name="Lipzen A."/>
            <person name="Chen C."/>
            <person name="Yanf M."/>
            <person name="Daum C."/>
            <person name="Ng V."/>
            <person name="Clum A."/>
            <person name="Steindorff A."/>
            <person name="Ohm R."/>
            <person name="Martin F."/>
            <person name="Silar P."/>
            <person name="Natvig D."/>
            <person name="Lalanne C."/>
            <person name="Gautier V."/>
            <person name="Ament-Velasquez S.L."/>
            <person name="Kruys A."/>
            <person name="Hutchinson M.I."/>
            <person name="Powell A.J."/>
            <person name="Barry K."/>
            <person name="Miller A.N."/>
            <person name="Grigoriev I.V."/>
            <person name="Debuchy R."/>
            <person name="Gladieux P."/>
            <person name="Thoren M.H."/>
            <person name="Johannesson H."/>
        </authorList>
    </citation>
    <scope>NUCLEOTIDE SEQUENCE</scope>
    <source>
        <strain evidence="3">SMH4131-1</strain>
    </source>
</reference>
<dbReference type="SMART" id="SM00355">
    <property type="entry name" value="ZnF_C2H2"/>
    <property type="match status" value="2"/>
</dbReference>
<dbReference type="AlphaFoldDB" id="A0AAE0I860"/>
<feature type="region of interest" description="Disordered" evidence="1">
    <location>
        <begin position="119"/>
        <end position="139"/>
    </location>
</feature>
<name>A0AAE0I860_9PEZI</name>
<feature type="compositionally biased region" description="Polar residues" evidence="1">
    <location>
        <begin position="32"/>
        <end position="45"/>
    </location>
</feature>
<evidence type="ECO:0000259" key="2">
    <source>
        <dbReference type="SMART" id="SM00355"/>
    </source>
</evidence>
<comment type="caution">
    <text evidence="3">The sequence shown here is derived from an EMBL/GenBank/DDBJ whole genome shotgun (WGS) entry which is preliminary data.</text>
</comment>
<feature type="region of interest" description="Disordered" evidence="1">
    <location>
        <begin position="1"/>
        <end position="50"/>
    </location>
</feature>
<proteinExistence type="predicted"/>
<dbReference type="Proteomes" id="UP001286456">
    <property type="component" value="Unassembled WGS sequence"/>
</dbReference>
<feature type="region of interest" description="Disordered" evidence="1">
    <location>
        <begin position="63"/>
        <end position="93"/>
    </location>
</feature>
<keyword evidence="4" id="KW-1185">Reference proteome</keyword>
<feature type="domain" description="C2H2-type" evidence="2">
    <location>
        <begin position="144"/>
        <end position="172"/>
    </location>
</feature>